<keyword evidence="6 8" id="KW-0472">Membrane</keyword>
<dbReference type="SUPFAM" id="SSF56935">
    <property type="entry name" value="Porins"/>
    <property type="match status" value="1"/>
</dbReference>
<dbReference type="Gene3D" id="2.170.130.10">
    <property type="entry name" value="TonB-dependent receptor, plug domain"/>
    <property type="match status" value="1"/>
</dbReference>
<dbReference type="SUPFAM" id="SSF49464">
    <property type="entry name" value="Carboxypeptidase regulatory domain-like"/>
    <property type="match status" value="1"/>
</dbReference>
<evidence type="ECO:0000256" key="4">
    <source>
        <dbReference type="ARBA" id="ARBA00022692"/>
    </source>
</evidence>
<dbReference type="Gene3D" id="2.60.40.1120">
    <property type="entry name" value="Carboxypeptidase-like, regulatory domain"/>
    <property type="match status" value="1"/>
</dbReference>
<dbReference type="AlphaFoldDB" id="A0A9D1ZLV8"/>
<evidence type="ECO:0000313" key="12">
    <source>
        <dbReference type="EMBL" id="HIY88502.1"/>
    </source>
</evidence>
<dbReference type="InterPro" id="IPR037066">
    <property type="entry name" value="Plug_dom_sf"/>
</dbReference>
<evidence type="ECO:0000259" key="10">
    <source>
        <dbReference type="Pfam" id="PF00593"/>
    </source>
</evidence>
<dbReference type="EMBL" id="DXCV01000048">
    <property type="protein sequence ID" value="HIY88502.1"/>
    <property type="molecule type" value="Genomic_DNA"/>
</dbReference>
<evidence type="ECO:0000256" key="5">
    <source>
        <dbReference type="ARBA" id="ARBA00023077"/>
    </source>
</evidence>
<keyword evidence="12" id="KW-0675">Receptor</keyword>
<evidence type="ECO:0000256" key="3">
    <source>
        <dbReference type="ARBA" id="ARBA00022452"/>
    </source>
</evidence>
<accession>A0A9D1ZLV8</accession>
<dbReference type="InterPro" id="IPR039426">
    <property type="entry name" value="TonB-dep_rcpt-like"/>
</dbReference>
<protein>
    <submittedName>
        <fullName evidence="12">TonB-dependent receptor</fullName>
    </submittedName>
</protein>
<dbReference type="Pfam" id="PF13715">
    <property type="entry name" value="CarbopepD_reg_2"/>
    <property type="match status" value="1"/>
</dbReference>
<feature type="domain" description="TonB-dependent receptor-like beta-barrel" evidence="10">
    <location>
        <begin position="415"/>
        <end position="1027"/>
    </location>
</feature>
<dbReference type="PROSITE" id="PS52016">
    <property type="entry name" value="TONB_DEPENDENT_REC_3"/>
    <property type="match status" value="1"/>
</dbReference>
<gene>
    <name evidence="12" type="ORF">H9824_07350</name>
</gene>
<dbReference type="InterPro" id="IPR008969">
    <property type="entry name" value="CarboxyPept-like_regulatory"/>
</dbReference>
<evidence type="ECO:0000256" key="9">
    <source>
        <dbReference type="RuleBase" id="RU003357"/>
    </source>
</evidence>
<sequence>MKKQEHVWKGLWTVGLAAFMTGAIGQPAFAGPVAGMPGVELSEVTQQLLPVKGRVVDANGEGIPGASIRRVDAAQKSGVITDLDGRFSLEAAQGEVLEISFIGYATRQVTVGTDGKPLHIVLQEDNALLDEVVVVGYGTQKKVNVTGAVASVSSDVLESRPLTNLAQGLQGAIANLNLTAGNGAPGNGYSFNVRGTTSINSSSPLILVDGVQMDPNLINPADVESVSVLKDAASASIYGTQAAYGVVLITTKKGKAQKPKVSFSGNWAWNSPTKIPDYIDSWSYANFLNETNRNSGGGDYFDQNYMDHIYAYYTDPEHNSPVFIDPSDPDKYQYCGNTDWVDEIRKTSTFMQQYTLSINGGTDKSTYYGSVGFMSQGGILKYYDDEYRRVNAALNVNTSITDWLQVGMRMNYNNTYRDAPYGTNSNDMNSSFYGADSRPLMPVRHPDGYFSGQGSFTNYACIQALSGSRKHKANDLWLGGNLQITPLKGWNIKLDYTFNLYTLHKKYHGKEIIEHYANPDVTTIFPHTTPSRVEYSSDDDYYQVVNLYTDYERNFGKHGFKFLAGWTYERKDYRWFDAQRYGLISQDVPSLNMANGEKFTDSNEHAWATMGYFARINYNYDDRYLLELNGRYDGSSKFPKDDRFAFFPSFSAAWRLSNERFFEPAKRWVDELKVRVSYGTLGNQNVGGDYPYISTMGTNMEMGYLLGGSKLASVSPGGLVSALLTWETVKQVDVGLDWAAFRNRFYGTFDWYQRRTDDMITAGTPLPAVLGTGTPNANTADLKTNGWELTVGWRDRMENGFSYDVSLILSDYKATITRFNNPEGLISDDTYYVGQHIGDIWGFVTEGLFQSEEEVAAHADQSEIYGGGWYPGDVKYKDLDGDGKISFGQNTLSDPGDRTVIGNSEPRYAYGIRADLSYKGFDLNIFLQGVGKRDVVLGGNQFWGFGNEWHVPFPHALDSWREDNRDAYFPRSTFDNVTGNRQTQTRYLQDASYLRLKNLTLGYTLPKSLLAQWGIENLRVYVTGQNLLTFDHLFDIYDPESLGMDVYPIQKSISFGLNITL</sequence>
<evidence type="ECO:0000313" key="13">
    <source>
        <dbReference type="Proteomes" id="UP000886851"/>
    </source>
</evidence>
<feature type="domain" description="TonB-dependent receptor plug" evidence="11">
    <location>
        <begin position="142"/>
        <end position="246"/>
    </location>
</feature>
<comment type="subcellular location">
    <subcellularLocation>
        <location evidence="1 8">Cell outer membrane</location>
        <topology evidence="1 8">Multi-pass membrane protein</topology>
    </subcellularLocation>
</comment>
<dbReference type="NCBIfam" id="TIGR04057">
    <property type="entry name" value="SusC_RagA_signa"/>
    <property type="match status" value="1"/>
</dbReference>
<reference evidence="12" key="2">
    <citation type="submission" date="2021-04" db="EMBL/GenBank/DDBJ databases">
        <authorList>
            <person name="Gilroy R."/>
        </authorList>
    </citation>
    <scope>NUCLEOTIDE SEQUENCE</scope>
    <source>
        <strain evidence="12">Gambia2-208</strain>
    </source>
</reference>
<reference evidence="12" key="1">
    <citation type="journal article" date="2021" name="PeerJ">
        <title>Extensive microbial diversity within the chicken gut microbiome revealed by metagenomics and culture.</title>
        <authorList>
            <person name="Gilroy R."/>
            <person name="Ravi A."/>
            <person name="Getino M."/>
            <person name="Pursley I."/>
            <person name="Horton D.L."/>
            <person name="Alikhan N.F."/>
            <person name="Baker D."/>
            <person name="Gharbi K."/>
            <person name="Hall N."/>
            <person name="Watson M."/>
            <person name="Adriaenssens E.M."/>
            <person name="Foster-Nyarko E."/>
            <person name="Jarju S."/>
            <person name="Secka A."/>
            <person name="Antonio M."/>
            <person name="Oren A."/>
            <person name="Chaudhuri R.R."/>
            <person name="La Ragione R."/>
            <person name="Hildebrand F."/>
            <person name="Pallen M.J."/>
        </authorList>
    </citation>
    <scope>NUCLEOTIDE SEQUENCE</scope>
    <source>
        <strain evidence="12">Gambia2-208</strain>
    </source>
</reference>
<proteinExistence type="inferred from homology"/>
<keyword evidence="7 8" id="KW-0998">Cell outer membrane</keyword>
<organism evidence="12 13">
    <name type="scientific">Candidatus Bacteroides pullicola</name>
    <dbReference type="NCBI Taxonomy" id="2838475"/>
    <lineage>
        <taxon>Bacteria</taxon>
        <taxon>Pseudomonadati</taxon>
        <taxon>Bacteroidota</taxon>
        <taxon>Bacteroidia</taxon>
        <taxon>Bacteroidales</taxon>
        <taxon>Bacteroidaceae</taxon>
        <taxon>Bacteroides</taxon>
    </lineage>
</organism>
<evidence type="ECO:0000256" key="7">
    <source>
        <dbReference type="ARBA" id="ARBA00023237"/>
    </source>
</evidence>
<keyword evidence="2 8" id="KW-0813">Transport</keyword>
<dbReference type="Gene3D" id="2.40.170.20">
    <property type="entry name" value="TonB-dependent receptor, beta-barrel domain"/>
    <property type="match status" value="1"/>
</dbReference>
<keyword evidence="5 9" id="KW-0798">TonB box</keyword>
<dbReference type="InterPro" id="IPR000531">
    <property type="entry name" value="Beta-barrel_TonB"/>
</dbReference>
<dbReference type="InterPro" id="IPR023996">
    <property type="entry name" value="TonB-dep_OMP_SusC/RagA"/>
</dbReference>
<keyword evidence="4 8" id="KW-0812">Transmembrane</keyword>
<name>A0A9D1ZLV8_9BACE</name>
<evidence type="ECO:0000256" key="8">
    <source>
        <dbReference type="PROSITE-ProRule" id="PRU01360"/>
    </source>
</evidence>
<dbReference type="InterPro" id="IPR023997">
    <property type="entry name" value="TonB-dep_OMP_SusC/RagA_CS"/>
</dbReference>
<evidence type="ECO:0000256" key="1">
    <source>
        <dbReference type="ARBA" id="ARBA00004571"/>
    </source>
</evidence>
<comment type="caution">
    <text evidence="12">The sequence shown here is derived from an EMBL/GenBank/DDBJ whole genome shotgun (WGS) entry which is preliminary data.</text>
</comment>
<keyword evidence="3 8" id="KW-1134">Transmembrane beta strand</keyword>
<dbReference type="Pfam" id="PF00593">
    <property type="entry name" value="TonB_dep_Rec_b-barrel"/>
    <property type="match status" value="1"/>
</dbReference>
<dbReference type="Pfam" id="PF07715">
    <property type="entry name" value="Plug"/>
    <property type="match status" value="1"/>
</dbReference>
<dbReference type="Proteomes" id="UP000886851">
    <property type="component" value="Unassembled WGS sequence"/>
</dbReference>
<evidence type="ECO:0000256" key="2">
    <source>
        <dbReference type="ARBA" id="ARBA00022448"/>
    </source>
</evidence>
<comment type="similarity">
    <text evidence="8 9">Belongs to the TonB-dependent receptor family.</text>
</comment>
<dbReference type="InterPro" id="IPR036942">
    <property type="entry name" value="Beta-barrel_TonB_sf"/>
</dbReference>
<dbReference type="GO" id="GO:0009279">
    <property type="term" value="C:cell outer membrane"/>
    <property type="evidence" value="ECO:0007669"/>
    <property type="project" value="UniProtKB-SubCell"/>
</dbReference>
<evidence type="ECO:0000256" key="6">
    <source>
        <dbReference type="ARBA" id="ARBA00023136"/>
    </source>
</evidence>
<dbReference type="NCBIfam" id="TIGR04056">
    <property type="entry name" value="OMP_RagA_SusC"/>
    <property type="match status" value="1"/>
</dbReference>
<evidence type="ECO:0000259" key="11">
    <source>
        <dbReference type="Pfam" id="PF07715"/>
    </source>
</evidence>
<dbReference type="InterPro" id="IPR012910">
    <property type="entry name" value="Plug_dom"/>
</dbReference>